<protein>
    <submittedName>
        <fullName evidence="1">Uncharacterized protein</fullName>
    </submittedName>
</protein>
<sequence length="367" mass="41154">MVVVSDAESVREFTKGAGQATPDRPVAFEKEDVFFLAKMMLDEIMEFTATVDGPAVCKEKLKSFVRDSKDIPQEEYDMEGDGAVRKVADQADALVDSYYYSLNAAAKKGINLSSVFNVVHQANMDKRDPVTNEFLKRADGKIIKPAGWQPPNIDKEILRQQTEGSFPSQLPTETHIPNSDAEMVREFTAGAGQPTPCQPVAFTREEVFFLAKMMLDEIMEFTATVAGPEESKSTLCQFIDKSKDIEQEVYEDNDAGQVKKIGDQADALVDSYYYSLNAAARQGINLSALFEIVHQANMNKRCPVTKKFLRRDDGKIIKPKGWMPPNIEGEIQRQMDETSFPSVQVLEKKFEHQCNLVREGQVLQAKN</sequence>
<proteinExistence type="predicted"/>
<dbReference type="InterPro" id="IPR023292">
    <property type="entry name" value="NTP_PyroPHydrolase-like_dom_sf"/>
</dbReference>
<evidence type="ECO:0000313" key="1">
    <source>
        <dbReference type="EMBL" id="CAD9663015.1"/>
    </source>
</evidence>
<dbReference type="AlphaFoldDB" id="A0A7S2R7L7"/>
<dbReference type="InterPro" id="IPR021130">
    <property type="entry name" value="PRib-ATP_PPHydrolase-like"/>
</dbReference>
<accession>A0A7S2R7L7</accession>
<organism evidence="1">
    <name type="scientific">Mucochytrium quahogii</name>
    <dbReference type="NCBI Taxonomy" id="96639"/>
    <lineage>
        <taxon>Eukaryota</taxon>
        <taxon>Sar</taxon>
        <taxon>Stramenopiles</taxon>
        <taxon>Bigyra</taxon>
        <taxon>Labyrinthulomycetes</taxon>
        <taxon>Thraustochytrida</taxon>
        <taxon>Thraustochytriidae</taxon>
        <taxon>Mucochytrium</taxon>
    </lineage>
</organism>
<gene>
    <name evidence="1" type="ORF">QSP1433_LOCUS518</name>
</gene>
<dbReference type="Pfam" id="PF01503">
    <property type="entry name" value="PRA-PH"/>
    <property type="match status" value="2"/>
</dbReference>
<dbReference type="Gene3D" id="1.10.3420.10">
    <property type="entry name" value="putative ntp pyrophosphohydrolase like domain"/>
    <property type="match status" value="2"/>
</dbReference>
<name>A0A7S2R7L7_9STRA</name>
<reference evidence="1" key="1">
    <citation type="submission" date="2021-01" db="EMBL/GenBank/DDBJ databases">
        <authorList>
            <person name="Corre E."/>
            <person name="Pelletier E."/>
            <person name="Niang G."/>
            <person name="Scheremetjew M."/>
            <person name="Finn R."/>
            <person name="Kale V."/>
            <person name="Holt S."/>
            <person name="Cochrane G."/>
            <person name="Meng A."/>
            <person name="Brown T."/>
            <person name="Cohen L."/>
        </authorList>
    </citation>
    <scope>NUCLEOTIDE SEQUENCE</scope>
    <source>
        <strain evidence="1">NY070348D</strain>
    </source>
</reference>
<dbReference type="EMBL" id="HBHK01000842">
    <property type="protein sequence ID" value="CAD9663015.1"/>
    <property type="molecule type" value="Transcribed_RNA"/>
</dbReference>